<evidence type="ECO:0000313" key="1">
    <source>
        <dbReference type="EMBL" id="KRO02154.1"/>
    </source>
</evidence>
<dbReference type="Proteomes" id="UP000051927">
    <property type="component" value="Unassembled WGS sequence"/>
</dbReference>
<dbReference type="RefSeq" id="WP_003149439.1">
    <property type="nucleotide sequence ID" value="NZ_JQCP01000002.1"/>
</dbReference>
<name>A0ABR5PZP5_9ACTN</name>
<dbReference type="EMBL" id="JQCP01000002">
    <property type="protein sequence ID" value="KRO02154.1"/>
    <property type="molecule type" value="Genomic_DNA"/>
</dbReference>
<keyword evidence="2" id="KW-1185">Reference proteome</keyword>
<evidence type="ECO:0000313" key="2">
    <source>
        <dbReference type="Proteomes" id="UP000051927"/>
    </source>
</evidence>
<protein>
    <submittedName>
        <fullName evidence="1">Uncharacterized protein</fullName>
    </submittedName>
</protein>
<reference evidence="1 2" key="1">
    <citation type="journal article" date="2015" name="Genome Announc.">
        <title>Expanding the biotechnology potential of lactobacilli through comparative genomics of 213 strains and associated genera.</title>
        <authorList>
            <person name="Sun Z."/>
            <person name="Harris H.M."/>
            <person name="McCann A."/>
            <person name="Guo C."/>
            <person name="Argimon S."/>
            <person name="Zhang W."/>
            <person name="Yang X."/>
            <person name="Jeffery I.B."/>
            <person name="Cooney J.C."/>
            <person name="Kagawa T.F."/>
            <person name="Liu W."/>
            <person name="Song Y."/>
            <person name="Salvetti E."/>
            <person name="Wrobel A."/>
            <person name="Rasinkangas P."/>
            <person name="Parkhill J."/>
            <person name="Rea M.C."/>
            <person name="O'Sullivan O."/>
            <person name="Ritari J."/>
            <person name="Douillard F.P."/>
            <person name="Paul Ross R."/>
            <person name="Yang R."/>
            <person name="Briner A.E."/>
            <person name="Felis G.E."/>
            <person name="de Vos W.M."/>
            <person name="Barrangou R."/>
            <person name="Klaenhammer T.R."/>
            <person name="Caufield P.W."/>
            <person name="Cui Y."/>
            <person name="Zhang H."/>
            <person name="O'Toole P.W."/>
        </authorList>
    </citation>
    <scope>NUCLEOTIDE SEQUENCE [LARGE SCALE GENOMIC DNA]</scope>
    <source>
        <strain evidence="1 2">DSM 7090</strain>
    </source>
</reference>
<sequence length="149" mass="17037">MERSKAEFRALSELVGINQQDIARIMGVEDRSVRRWISPSYPTYHAPQDAWDILEDALRLQQSGVESAVEIVEEWHERAGKEPREVTLIYWQSEDDYREHHSPADGGSWRQANANSRATYAALTALGYQVRFVPSSDKGKYSIEPEIDA</sequence>
<dbReference type="GeneID" id="84904384"/>
<organism evidence="1 2">
    <name type="scientific">Lancefieldella rimae</name>
    <dbReference type="NCBI Taxonomy" id="1383"/>
    <lineage>
        <taxon>Bacteria</taxon>
        <taxon>Bacillati</taxon>
        <taxon>Actinomycetota</taxon>
        <taxon>Coriobacteriia</taxon>
        <taxon>Coriobacteriales</taxon>
        <taxon>Atopobiaceae</taxon>
        <taxon>Lancefieldella</taxon>
    </lineage>
</organism>
<proteinExistence type="predicted"/>
<dbReference type="InterPro" id="IPR027910">
    <property type="entry name" value="YdiL_sf"/>
</dbReference>
<accession>A0ABR5PZP5</accession>
<dbReference type="Gene3D" id="1.10.3100.10">
    <property type="entry name" value="Putative cytoplasmic protein"/>
    <property type="match status" value="1"/>
</dbReference>
<comment type="caution">
    <text evidence="1">The sequence shown here is derived from an EMBL/GenBank/DDBJ whole genome shotgun (WGS) entry which is preliminary data.</text>
</comment>
<gene>
    <name evidence="1" type="ORF">IV60_GL000575</name>
</gene>